<dbReference type="InterPro" id="IPR039424">
    <property type="entry name" value="SBP_5"/>
</dbReference>
<dbReference type="Gene3D" id="3.90.76.10">
    <property type="entry name" value="Dipeptide-binding Protein, Domain 1"/>
    <property type="match status" value="1"/>
</dbReference>
<dbReference type="InterPro" id="IPR000914">
    <property type="entry name" value="SBP_5_dom"/>
</dbReference>
<dbReference type="Gene3D" id="3.40.190.10">
    <property type="entry name" value="Periplasmic binding protein-like II"/>
    <property type="match status" value="1"/>
</dbReference>
<accession>A0A3B0U811</accession>
<dbReference type="CDD" id="cd08515">
    <property type="entry name" value="PBP2_NikA_DppA_OppA_like_10"/>
    <property type="match status" value="1"/>
</dbReference>
<dbReference type="GO" id="GO:1904680">
    <property type="term" value="F:peptide transmembrane transporter activity"/>
    <property type="evidence" value="ECO:0007669"/>
    <property type="project" value="TreeGrafter"/>
</dbReference>
<organism evidence="3">
    <name type="scientific">hydrothermal vent metagenome</name>
    <dbReference type="NCBI Taxonomy" id="652676"/>
    <lineage>
        <taxon>unclassified sequences</taxon>
        <taxon>metagenomes</taxon>
        <taxon>ecological metagenomes</taxon>
    </lineage>
</organism>
<evidence type="ECO:0000256" key="1">
    <source>
        <dbReference type="ARBA" id="ARBA00022729"/>
    </source>
</evidence>
<dbReference type="Gene3D" id="3.10.105.10">
    <property type="entry name" value="Dipeptide-binding Protein, Domain 3"/>
    <property type="match status" value="1"/>
</dbReference>
<dbReference type="PANTHER" id="PTHR30290">
    <property type="entry name" value="PERIPLASMIC BINDING COMPONENT OF ABC TRANSPORTER"/>
    <property type="match status" value="1"/>
</dbReference>
<protein>
    <submittedName>
        <fullName evidence="3">ABC transporter, substrate-binding protein (Cluster 5, nickel/peptides/opines)</fullName>
    </submittedName>
</protein>
<feature type="domain" description="Solute-binding protein family 5" evidence="2">
    <location>
        <begin position="71"/>
        <end position="422"/>
    </location>
</feature>
<name>A0A3B0U811_9ZZZZ</name>
<dbReference type="PANTHER" id="PTHR30290:SF38">
    <property type="entry name" value="D,D-DIPEPTIDE-BINDING PERIPLASMIC PROTEIN DDPA-RELATED"/>
    <property type="match status" value="1"/>
</dbReference>
<dbReference type="Pfam" id="PF00496">
    <property type="entry name" value="SBP_bac_5"/>
    <property type="match status" value="1"/>
</dbReference>
<dbReference type="InterPro" id="IPR030678">
    <property type="entry name" value="Peptide/Ni-bd"/>
</dbReference>
<dbReference type="SUPFAM" id="SSF53850">
    <property type="entry name" value="Periplasmic binding protein-like II"/>
    <property type="match status" value="1"/>
</dbReference>
<sequence>MLRKLMLTIYVLAVALGGSVVSSVAATPDTLVIDLVNQPASLDPHRQWNPDSYYVYRNIYDNLVTRDTAGKIVPQIATSWKLLDDTTMEFKIRTDVKFQDGSPLTADDVVFSIKRITNPDFKSPQLGQFNSIIDATVSAPDTIVLKTAKPYPPLLAQLVKLSIVSRAYTQKVGDEQMNLKPMGSGPYSFVSWQKGVKVVLAANDNYWGGKPPFAKVEFRAVKEAATRIADLRSGKADLIVSLNSDNAAELKSASNLKVLSSPTERVAYLMMNTQAGPLTDVRVRQAVAYALNRKLIIDALLGGYSKIIDEPLTPAHFGYIEGIKAYPYDPEKAKQLLAEAGYKDGVTLELITAPVFDQRIVQAIQQQLSKVGIKVDIAMSDMSTFLKRRRADPEGFGDLVFGRWSCACQDADGVLYAMFNSNSVWSKYANPKLDVHLEAGRSAMDPAVRLKHYKLALDIIADQVPVIALYQAAAIYGARKELEWTPTANESLFVMDMSWK</sequence>
<dbReference type="GO" id="GO:0015833">
    <property type="term" value="P:peptide transport"/>
    <property type="evidence" value="ECO:0007669"/>
    <property type="project" value="TreeGrafter"/>
</dbReference>
<evidence type="ECO:0000313" key="3">
    <source>
        <dbReference type="EMBL" id="VAW21627.1"/>
    </source>
</evidence>
<dbReference type="GO" id="GO:0043190">
    <property type="term" value="C:ATP-binding cassette (ABC) transporter complex"/>
    <property type="evidence" value="ECO:0007669"/>
    <property type="project" value="InterPro"/>
</dbReference>
<dbReference type="GO" id="GO:0042597">
    <property type="term" value="C:periplasmic space"/>
    <property type="evidence" value="ECO:0007669"/>
    <property type="project" value="UniProtKB-ARBA"/>
</dbReference>
<proteinExistence type="predicted"/>
<reference evidence="3" key="1">
    <citation type="submission" date="2018-06" db="EMBL/GenBank/DDBJ databases">
        <authorList>
            <person name="Zhirakovskaya E."/>
        </authorList>
    </citation>
    <scope>NUCLEOTIDE SEQUENCE</scope>
</reference>
<keyword evidence="1" id="KW-0732">Signal</keyword>
<dbReference type="EMBL" id="UOEO01000177">
    <property type="protein sequence ID" value="VAW21627.1"/>
    <property type="molecule type" value="Genomic_DNA"/>
</dbReference>
<evidence type="ECO:0000259" key="2">
    <source>
        <dbReference type="Pfam" id="PF00496"/>
    </source>
</evidence>
<gene>
    <name evidence="3" type="ORF">MNBD_ALPHA12-1259</name>
</gene>
<dbReference type="AlphaFoldDB" id="A0A3B0U811"/>
<dbReference type="PIRSF" id="PIRSF002741">
    <property type="entry name" value="MppA"/>
    <property type="match status" value="1"/>
</dbReference>